<feature type="domain" description="ABC transporter" evidence="9">
    <location>
        <begin position="8"/>
        <end position="242"/>
    </location>
</feature>
<dbReference type="InterPro" id="IPR030679">
    <property type="entry name" value="ABC_ATPase_HisP-typ"/>
</dbReference>
<dbReference type="InterPro" id="IPR027417">
    <property type="entry name" value="P-loop_NTPase"/>
</dbReference>
<accession>A0A3D3TLQ2</accession>
<reference evidence="10 11" key="1">
    <citation type="journal article" date="2018" name="Nat. Biotechnol.">
        <title>A standardized bacterial taxonomy based on genome phylogeny substantially revises the tree of life.</title>
        <authorList>
            <person name="Parks D.H."/>
            <person name="Chuvochina M."/>
            <person name="Waite D.W."/>
            <person name="Rinke C."/>
            <person name="Skarshewski A."/>
            <person name="Chaumeil P.A."/>
            <person name="Hugenholtz P."/>
        </authorList>
    </citation>
    <scope>NUCLEOTIDE SEQUENCE [LARGE SCALE GENOMIC DNA]</scope>
    <source>
        <strain evidence="10">UBA9905</strain>
    </source>
</reference>
<evidence type="ECO:0000313" key="10">
    <source>
        <dbReference type="EMBL" id="HCO69639.1"/>
    </source>
</evidence>
<keyword evidence="3" id="KW-0813">Transport</keyword>
<dbReference type="InterPro" id="IPR003593">
    <property type="entry name" value="AAA+_ATPase"/>
</dbReference>
<sequence>MKERKEILKLSNLTKSFDAQVVLKDVSFEVKEGDVIAVLGASGAGKTTLLRCINNLITPDRGEVFFKGSQVQRTKHSIRAFRSRVGFVFQRFNLISHLKIIDNVALPLVKVKDMSWADARKAAEVQLSQVGLADKLNNHPSQLSGGQQQRVGIARALVMNPDIVLLDEPTSALDPSLVGEVMRVIRRLSSEGRTMIIVTHEVEFAKHIANRVIFLKNGEVSADCSPAQFFDSMSDEVAEFLTDLSAIV</sequence>
<evidence type="ECO:0000256" key="1">
    <source>
        <dbReference type="ARBA" id="ARBA00004202"/>
    </source>
</evidence>
<dbReference type="InterPro" id="IPR050086">
    <property type="entry name" value="MetN_ABC_transporter-like"/>
</dbReference>
<evidence type="ECO:0000256" key="7">
    <source>
        <dbReference type="ARBA" id="ARBA00022970"/>
    </source>
</evidence>
<dbReference type="GO" id="GO:0015424">
    <property type="term" value="F:ABC-type amino acid transporter activity"/>
    <property type="evidence" value="ECO:0007669"/>
    <property type="project" value="InterPro"/>
</dbReference>
<keyword evidence="4" id="KW-1003">Cell membrane</keyword>
<dbReference type="PIRSF" id="PIRSF039085">
    <property type="entry name" value="ABC_ATPase_HisP"/>
    <property type="match status" value="1"/>
</dbReference>
<dbReference type="Pfam" id="PF00005">
    <property type="entry name" value="ABC_tran"/>
    <property type="match status" value="1"/>
</dbReference>
<comment type="subcellular location">
    <subcellularLocation>
        <location evidence="1">Cell membrane</location>
        <topology evidence="1">Peripheral membrane protein</topology>
    </subcellularLocation>
</comment>
<dbReference type="PROSITE" id="PS00211">
    <property type="entry name" value="ABC_TRANSPORTER_1"/>
    <property type="match status" value="1"/>
</dbReference>
<keyword evidence="7" id="KW-0029">Amino-acid transport</keyword>
<evidence type="ECO:0000256" key="6">
    <source>
        <dbReference type="ARBA" id="ARBA00022840"/>
    </source>
</evidence>
<evidence type="ECO:0000256" key="5">
    <source>
        <dbReference type="ARBA" id="ARBA00022741"/>
    </source>
</evidence>
<dbReference type="SMART" id="SM00382">
    <property type="entry name" value="AAA"/>
    <property type="match status" value="1"/>
</dbReference>
<dbReference type="InterPro" id="IPR017871">
    <property type="entry name" value="ABC_transporter-like_CS"/>
</dbReference>
<comment type="similarity">
    <text evidence="2">Belongs to the ABC transporter superfamily.</text>
</comment>
<dbReference type="FunFam" id="3.40.50.300:FF:000056">
    <property type="entry name" value="Cell division ATP-binding protein FtsE"/>
    <property type="match status" value="1"/>
</dbReference>
<dbReference type="AlphaFoldDB" id="A0A3D3TLQ2"/>
<dbReference type="Proteomes" id="UP000264215">
    <property type="component" value="Unassembled WGS sequence"/>
</dbReference>
<evidence type="ECO:0000256" key="3">
    <source>
        <dbReference type="ARBA" id="ARBA00022448"/>
    </source>
</evidence>
<gene>
    <name evidence="10" type="ORF">DIT26_03495</name>
</gene>
<proteinExistence type="inferred from homology"/>
<keyword evidence="5" id="KW-0547">Nucleotide-binding</keyword>
<dbReference type="InterPro" id="IPR003439">
    <property type="entry name" value="ABC_transporter-like_ATP-bd"/>
</dbReference>
<evidence type="ECO:0000256" key="8">
    <source>
        <dbReference type="ARBA" id="ARBA00023136"/>
    </source>
</evidence>
<dbReference type="GO" id="GO:0016887">
    <property type="term" value="F:ATP hydrolysis activity"/>
    <property type="evidence" value="ECO:0007669"/>
    <property type="project" value="InterPro"/>
</dbReference>
<keyword evidence="8" id="KW-0472">Membrane</keyword>
<dbReference type="Gene3D" id="3.40.50.300">
    <property type="entry name" value="P-loop containing nucleotide triphosphate hydrolases"/>
    <property type="match status" value="1"/>
</dbReference>
<dbReference type="PANTHER" id="PTHR43166">
    <property type="entry name" value="AMINO ACID IMPORT ATP-BINDING PROTEIN"/>
    <property type="match status" value="1"/>
</dbReference>
<dbReference type="GO" id="GO:0005524">
    <property type="term" value="F:ATP binding"/>
    <property type="evidence" value="ECO:0007669"/>
    <property type="project" value="UniProtKB-KW"/>
</dbReference>
<protein>
    <submittedName>
        <fullName evidence="10">ABC transporter</fullName>
    </submittedName>
</protein>
<dbReference type="SUPFAM" id="SSF52540">
    <property type="entry name" value="P-loop containing nucleoside triphosphate hydrolases"/>
    <property type="match status" value="1"/>
</dbReference>
<comment type="caution">
    <text evidence="10">The sequence shown here is derived from an EMBL/GenBank/DDBJ whole genome shotgun (WGS) entry which is preliminary data.</text>
</comment>
<organism evidence="10 11">
    <name type="scientific">Mesotoga infera</name>
    <dbReference type="NCBI Taxonomy" id="1236046"/>
    <lineage>
        <taxon>Bacteria</taxon>
        <taxon>Thermotogati</taxon>
        <taxon>Thermotogota</taxon>
        <taxon>Thermotogae</taxon>
        <taxon>Kosmotogales</taxon>
        <taxon>Kosmotogaceae</taxon>
        <taxon>Mesotoga</taxon>
    </lineage>
</organism>
<dbReference type="PANTHER" id="PTHR43166:SF9">
    <property type="entry name" value="GLUTAMATE_ASPARTATE IMPORT ATP-BINDING PROTEIN GLTL"/>
    <property type="match status" value="1"/>
</dbReference>
<dbReference type="PROSITE" id="PS50893">
    <property type="entry name" value="ABC_TRANSPORTER_2"/>
    <property type="match status" value="1"/>
</dbReference>
<dbReference type="GO" id="GO:0005886">
    <property type="term" value="C:plasma membrane"/>
    <property type="evidence" value="ECO:0007669"/>
    <property type="project" value="UniProtKB-SubCell"/>
</dbReference>
<keyword evidence="6" id="KW-0067">ATP-binding</keyword>
<dbReference type="EMBL" id="DQBS01000087">
    <property type="protein sequence ID" value="HCO69639.1"/>
    <property type="molecule type" value="Genomic_DNA"/>
</dbReference>
<evidence type="ECO:0000313" key="11">
    <source>
        <dbReference type="Proteomes" id="UP000264215"/>
    </source>
</evidence>
<evidence type="ECO:0000256" key="4">
    <source>
        <dbReference type="ARBA" id="ARBA00022475"/>
    </source>
</evidence>
<evidence type="ECO:0000259" key="9">
    <source>
        <dbReference type="PROSITE" id="PS50893"/>
    </source>
</evidence>
<name>A0A3D3TLQ2_9BACT</name>
<evidence type="ECO:0000256" key="2">
    <source>
        <dbReference type="ARBA" id="ARBA00005417"/>
    </source>
</evidence>